<evidence type="ECO:0000313" key="2">
    <source>
        <dbReference type="Proteomes" id="UP000821865"/>
    </source>
</evidence>
<gene>
    <name evidence="1" type="ORF">HPB49_017131</name>
</gene>
<proteinExistence type="predicted"/>
<reference evidence="1" key="1">
    <citation type="submission" date="2020-05" db="EMBL/GenBank/DDBJ databases">
        <title>Large-scale comparative analyses of tick genomes elucidate their genetic diversity and vector capacities.</title>
        <authorList>
            <person name="Jia N."/>
            <person name="Wang J."/>
            <person name="Shi W."/>
            <person name="Du L."/>
            <person name="Sun Y."/>
            <person name="Zhan W."/>
            <person name="Jiang J."/>
            <person name="Wang Q."/>
            <person name="Zhang B."/>
            <person name="Ji P."/>
            <person name="Sakyi L.B."/>
            <person name="Cui X."/>
            <person name="Yuan T."/>
            <person name="Jiang B."/>
            <person name="Yang W."/>
            <person name="Lam T.T.-Y."/>
            <person name="Chang Q."/>
            <person name="Ding S."/>
            <person name="Wang X."/>
            <person name="Zhu J."/>
            <person name="Ruan X."/>
            <person name="Zhao L."/>
            <person name="Wei J."/>
            <person name="Que T."/>
            <person name="Du C."/>
            <person name="Cheng J."/>
            <person name="Dai P."/>
            <person name="Han X."/>
            <person name="Huang E."/>
            <person name="Gao Y."/>
            <person name="Liu J."/>
            <person name="Shao H."/>
            <person name="Ye R."/>
            <person name="Li L."/>
            <person name="Wei W."/>
            <person name="Wang X."/>
            <person name="Wang C."/>
            <person name="Yang T."/>
            <person name="Huo Q."/>
            <person name="Li W."/>
            <person name="Guo W."/>
            <person name="Chen H."/>
            <person name="Zhou L."/>
            <person name="Ni X."/>
            <person name="Tian J."/>
            <person name="Zhou Y."/>
            <person name="Sheng Y."/>
            <person name="Liu T."/>
            <person name="Pan Y."/>
            <person name="Xia L."/>
            <person name="Li J."/>
            <person name="Zhao F."/>
            <person name="Cao W."/>
        </authorList>
    </citation>
    <scope>NUCLEOTIDE SEQUENCE</scope>
    <source>
        <strain evidence="1">Dsil-2018</strain>
    </source>
</reference>
<name>A0ACB8CYD1_DERSI</name>
<accession>A0ACB8CYD1</accession>
<evidence type="ECO:0000313" key="1">
    <source>
        <dbReference type="EMBL" id="KAH7954278.1"/>
    </source>
</evidence>
<dbReference type="EMBL" id="CM023473">
    <property type="protein sequence ID" value="KAH7954278.1"/>
    <property type="molecule type" value="Genomic_DNA"/>
</dbReference>
<comment type="caution">
    <text evidence="1">The sequence shown here is derived from an EMBL/GenBank/DDBJ whole genome shotgun (WGS) entry which is preliminary data.</text>
</comment>
<protein>
    <submittedName>
        <fullName evidence="1">Uncharacterized protein</fullName>
    </submittedName>
</protein>
<organism evidence="1 2">
    <name type="scientific">Dermacentor silvarum</name>
    <name type="common">Tick</name>
    <dbReference type="NCBI Taxonomy" id="543639"/>
    <lineage>
        <taxon>Eukaryota</taxon>
        <taxon>Metazoa</taxon>
        <taxon>Ecdysozoa</taxon>
        <taxon>Arthropoda</taxon>
        <taxon>Chelicerata</taxon>
        <taxon>Arachnida</taxon>
        <taxon>Acari</taxon>
        <taxon>Parasitiformes</taxon>
        <taxon>Ixodida</taxon>
        <taxon>Ixodoidea</taxon>
        <taxon>Ixodidae</taxon>
        <taxon>Rhipicephalinae</taxon>
        <taxon>Dermacentor</taxon>
    </lineage>
</organism>
<keyword evidence="2" id="KW-1185">Reference proteome</keyword>
<dbReference type="Proteomes" id="UP000821865">
    <property type="component" value="Chromosome 4"/>
</dbReference>
<sequence>MHRVKTNFPQAKAFDLRQRHNPGVTARCKDTHCLALSQEDAVRICERQTSSSEQGFDTSLRLCRLTVPAKTVKVLKPQQSLTSTMVDEWKDGSQVAGFYQGRVVFITGGTGFIGKVLLEKLLRSCSGLKRVYLLVRSKRGENPQARLEKLFDSQTEAHRGVPLHERRSDTTHVDPYGWQDAASYVANPVAKCASLPQVPHDRQPTVAQHQPLVFPLSASVRRRPGLAAMRTEAQVFNFDVRRLEWSPYFEGYMLGIRKYLLKVEDSELPQARKHLRRLNAVRWFGYLALVAIPWGLVATLTTWDVCCSVRGFATGLCDMLGFQWLL</sequence>